<keyword evidence="30" id="KW-1185">Reference proteome</keyword>
<feature type="compositionally biased region" description="Low complexity" evidence="25">
    <location>
        <begin position="343"/>
        <end position="363"/>
    </location>
</feature>
<evidence type="ECO:0000256" key="17">
    <source>
        <dbReference type="ARBA" id="ARBA00023136"/>
    </source>
</evidence>
<keyword evidence="13" id="KW-0862">Zinc</keyword>
<reference evidence="29" key="1">
    <citation type="submission" date="2021-09" db="EMBL/GenBank/DDBJ databases">
        <title>The genome of Mauremys mutica provides insights into the evolution of semi-aquatic lifestyle.</title>
        <authorList>
            <person name="Gong S."/>
            <person name="Gao Y."/>
        </authorList>
    </citation>
    <scope>NUCLEOTIDE SEQUENCE</scope>
    <source>
        <strain evidence="29">MM-2020</strain>
        <tissue evidence="29">Muscle</tissue>
    </source>
</reference>
<keyword evidence="9" id="KW-0479">Metal-binding</keyword>
<evidence type="ECO:0000259" key="26">
    <source>
        <dbReference type="PROSITE" id="PS50262"/>
    </source>
</evidence>
<dbReference type="GO" id="GO:0008270">
    <property type="term" value="F:zinc ion binding"/>
    <property type="evidence" value="ECO:0007669"/>
    <property type="project" value="UniProtKB-KW"/>
</dbReference>
<evidence type="ECO:0000256" key="18">
    <source>
        <dbReference type="ARBA" id="ARBA00023170"/>
    </source>
</evidence>
<keyword evidence="17 24" id="KW-0472">Membrane</keyword>
<dbReference type="AlphaFoldDB" id="A0A9D4AQP9"/>
<comment type="catalytic activity">
    <reaction evidence="1">
        <text>S-ubiquitinyl-[E2 ubiquitin-conjugating enzyme]-L-cysteine + [acceptor protein]-L-lysine = [E2 ubiquitin-conjugating enzyme]-L-cysteine + N(6)-ubiquitinyl-[acceptor protein]-L-lysine.</text>
        <dbReference type="EC" id="2.3.2.27"/>
    </reaction>
</comment>
<dbReference type="PROSITE" id="PS50262">
    <property type="entry name" value="G_PROTEIN_RECEP_F1_2"/>
    <property type="match status" value="1"/>
</dbReference>
<evidence type="ECO:0000256" key="19">
    <source>
        <dbReference type="ARBA" id="ARBA00023180"/>
    </source>
</evidence>
<evidence type="ECO:0000256" key="13">
    <source>
        <dbReference type="ARBA" id="ARBA00022833"/>
    </source>
</evidence>
<evidence type="ECO:0000256" key="24">
    <source>
        <dbReference type="RuleBase" id="RU046427"/>
    </source>
</evidence>
<dbReference type="PRINTS" id="PR00665">
    <property type="entry name" value="OXYTOCINR"/>
</dbReference>
<feature type="compositionally biased region" description="Basic and acidic residues" evidence="25">
    <location>
        <begin position="287"/>
        <end position="296"/>
    </location>
</feature>
<keyword evidence="11 23" id="KW-0863">Zinc-finger</keyword>
<dbReference type="SMART" id="SM00734">
    <property type="entry name" value="ZnF_Rad18"/>
    <property type="match status" value="1"/>
</dbReference>
<comment type="similarity">
    <text evidence="24">Belongs to the G-protein coupled receptor 1 family. Vasopressin/oxytocin receptor subfamily.</text>
</comment>
<dbReference type="InterPro" id="IPR000276">
    <property type="entry name" value="GPCR_Rhodpsn"/>
</dbReference>
<dbReference type="InterPro" id="IPR003034">
    <property type="entry name" value="SAP_dom"/>
</dbReference>
<keyword evidence="19 24" id="KW-0325">Glycoprotein</keyword>
<keyword evidence="21 24" id="KW-0807">Transducer</keyword>
<evidence type="ECO:0000256" key="23">
    <source>
        <dbReference type="PROSITE-ProRule" id="PRU01256"/>
    </source>
</evidence>
<feature type="transmembrane region" description="Helical" evidence="24">
    <location>
        <begin position="605"/>
        <end position="623"/>
    </location>
</feature>
<evidence type="ECO:0000256" key="16">
    <source>
        <dbReference type="ARBA" id="ARBA00023125"/>
    </source>
</evidence>
<feature type="region of interest" description="Disordered" evidence="25">
    <location>
        <begin position="287"/>
        <end position="310"/>
    </location>
</feature>
<dbReference type="PROSITE" id="PS00237">
    <property type="entry name" value="G_PROTEIN_RECEP_F1_1"/>
    <property type="match status" value="1"/>
</dbReference>
<evidence type="ECO:0000313" key="29">
    <source>
        <dbReference type="EMBL" id="KAH1167234.1"/>
    </source>
</evidence>
<organism evidence="29 30">
    <name type="scientific">Mauremys mutica</name>
    <name type="common">yellowpond turtle</name>
    <dbReference type="NCBI Taxonomy" id="74926"/>
    <lineage>
        <taxon>Eukaryota</taxon>
        <taxon>Metazoa</taxon>
        <taxon>Chordata</taxon>
        <taxon>Craniata</taxon>
        <taxon>Vertebrata</taxon>
        <taxon>Euteleostomi</taxon>
        <taxon>Archelosauria</taxon>
        <taxon>Testudinata</taxon>
        <taxon>Testudines</taxon>
        <taxon>Cryptodira</taxon>
        <taxon>Durocryptodira</taxon>
        <taxon>Testudinoidea</taxon>
        <taxon>Geoemydidae</taxon>
        <taxon>Geoemydinae</taxon>
        <taxon>Mauremys</taxon>
    </lineage>
</organism>
<dbReference type="EMBL" id="JAHDVG010000486">
    <property type="protein sequence ID" value="KAH1167234.1"/>
    <property type="molecule type" value="Genomic_DNA"/>
</dbReference>
<dbReference type="GO" id="GO:0005634">
    <property type="term" value="C:nucleus"/>
    <property type="evidence" value="ECO:0007669"/>
    <property type="project" value="UniProtKB-SubCell"/>
</dbReference>
<feature type="transmembrane region" description="Helical" evidence="24">
    <location>
        <begin position="684"/>
        <end position="704"/>
    </location>
</feature>
<dbReference type="Gene3D" id="3.30.160.60">
    <property type="entry name" value="Classic Zinc Finger"/>
    <property type="match status" value="1"/>
</dbReference>
<evidence type="ECO:0000256" key="2">
    <source>
        <dbReference type="ARBA" id="ARBA00004123"/>
    </source>
</evidence>
<dbReference type="GO" id="GO:0006281">
    <property type="term" value="P:DNA repair"/>
    <property type="evidence" value="ECO:0007669"/>
    <property type="project" value="UniProtKB-KW"/>
</dbReference>
<dbReference type="Pfam" id="PF00001">
    <property type="entry name" value="7tm_1"/>
    <property type="match status" value="1"/>
</dbReference>
<feature type="domain" description="SAP" evidence="27">
    <location>
        <begin position="166"/>
        <end position="200"/>
    </location>
</feature>
<keyword evidence="20 23" id="KW-0234">DNA repair</keyword>
<feature type="domain" description="UBZ4-type" evidence="28">
    <location>
        <begin position="119"/>
        <end position="146"/>
    </location>
</feature>
<keyword evidence="15 24" id="KW-0297">G-protein coupled receptor</keyword>
<dbReference type="GO" id="GO:0003697">
    <property type="term" value="F:single-stranded DNA binding"/>
    <property type="evidence" value="ECO:0007669"/>
    <property type="project" value="InterPro"/>
</dbReference>
<keyword evidence="14 24" id="KW-1133">Transmembrane helix</keyword>
<evidence type="ECO:0000256" key="4">
    <source>
        <dbReference type="ARBA" id="ARBA00004906"/>
    </source>
</evidence>
<keyword evidence="7" id="KW-0808">Transferase</keyword>
<gene>
    <name evidence="29" type="ORF">KIL84_002717</name>
</gene>
<dbReference type="PANTHER" id="PTHR14134">
    <property type="entry name" value="E3 UBIQUITIN-PROTEIN LIGASE RAD18"/>
    <property type="match status" value="1"/>
</dbReference>
<evidence type="ECO:0000313" key="30">
    <source>
        <dbReference type="Proteomes" id="UP000827986"/>
    </source>
</evidence>
<dbReference type="EC" id="2.3.2.27" evidence="5"/>
<feature type="domain" description="G-protein coupled receptors family 1 profile" evidence="26">
    <location>
        <begin position="585"/>
        <end position="838"/>
    </location>
</feature>
<dbReference type="SMART" id="SM00513">
    <property type="entry name" value="SAP"/>
    <property type="match status" value="1"/>
</dbReference>
<evidence type="ECO:0000256" key="22">
    <source>
        <dbReference type="ARBA" id="ARBA00023242"/>
    </source>
</evidence>
<dbReference type="GO" id="GO:0004990">
    <property type="term" value="F:oxytocin receptor activity"/>
    <property type="evidence" value="ECO:0007669"/>
    <property type="project" value="InterPro"/>
</dbReference>
<evidence type="ECO:0000256" key="7">
    <source>
        <dbReference type="ARBA" id="ARBA00022679"/>
    </source>
</evidence>
<evidence type="ECO:0000256" key="11">
    <source>
        <dbReference type="ARBA" id="ARBA00022771"/>
    </source>
</evidence>
<dbReference type="GO" id="GO:0006301">
    <property type="term" value="P:DNA damage tolerance"/>
    <property type="evidence" value="ECO:0007669"/>
    <property type="project" value="InterPro"/>
</dbReference>
<evidence type="ECO:0000259" key="27">
    <source>
        <dbReference type="PROSITE" id="PS50800"/>
    </source>
</evidence>
<dbReference type="PRINTS" id="PR00896">
    <property type="entry name" value="VASOPRESSINR"/>
</dbReference>
<dbReference type="InterPro" id="IPR039577">
    <property type="entry name" value="Rad18"/>
</dbReference>
<keyword evidence="16" id="KW-0238">DNA-binding</keyword>
<evidence type="ECO:0000256" key="9">
    <source>
        <dbReference type="ARBA" id="ARBA00022723"/>
    </source>
</evidence>
<dbReference type="PRINTS" id="PR00237">
    <property type="entry name" value="GPCRRHODOPSN"/>
</dbReference>
<feature type="transmembrane region" description="Helical" evidence="24">
    <location>
        <begin position="643"/>
        <end position="664"/>
    </location>
</feature>
<sequence>QQLFKFVLDSPPVSPSTNHTKYSTGKGHAVGSMVGSALKQDKQLIDHFLIKENTQTPKRTSVAAEVEYKGCNNEQETDNICCSSAETHDVVSEGMAATSPEGLRNPEKPSTSVMKVVTKVDCPVCGVAIPEQYINRHLDSCLTRDEKKDSLRSSGHKRKSLPKVVYNLLSDRDLKRKLKEHGLSIQGTRQQLIKRHQEFVHMHNAQCDSLNPKSVAEIVKELENNEKTRTQLEFSKVGENSMTFTKDQTEKEIDEIHTDYRNKHKGEFQLLVDQVNNRWKKTGKRKIESLQEREAPTAEEQTMDIGEQSIKKQCTDQTFVTDQLPKAEIPDSDTSKSYNLAEGSESLSPPFSESSGSARSSSSDILRDLQEVEMVSESSDNSFPDLIASKRKSRRPKTPESGQESKLVIPSPYMTDAECSRYSHRIECTCSAANVPGPAGRKPLVKTFSRMLFGYSVPRILSMKYGKLGIYLGAENSNFKKESWELPTEGAEEGEAVKGRHCTGDPHRNPCWCKVLHGTGLAMEKLSLEGNDLWTINGSLINSSLSLENRTYGVNSTTDPLKRNEDMAKVEVTVLCLILFLALTGNLCVLLAIRTTRHKHSRMYYFMKHLSIADLVVAIFQVLPQLIWDITFRFYGPDFLCRLVKYLQVVGMFASTYMLLLMSLDRCLAICQPLRSLHRRSDRVSVVLTWLLCLLVSIPQIHIFSLRDVGNGVYDCWADFIQPWGAKAYITWITLTVYIIPVLMLSVCYGLISFKIWQNVKLKTAHENNANLSSSDVVRVGQECSQGSIPIYHRHAPSKFKQLLQPVDLHAFHGPSLPRPYTPVPLLLHTLFKSQARM</sequence>
<keyword evidence="12" id="KW-0833">Ubl conjugation pathway</keyword>
<dbReference type="PANTHER" id="PTHR14134:SF2">
    <property type="entry name" value="E3 UBIQUITIN-PROTEIN LIGASE RAD18"/>
    <property type="match status" value="1"/>
</dbReference>
<protein>
    <recommendedName>
        <fullName evidence="5">RING-type E3 ubiquitin transferase</fullName>
        <ecNumber evidence="5">2.3.2.27</ecNumber>
    </recommendedName>
</protein>
<keyword evidence="18 24" id="KW-0675">Receptor</keyword>
<comment type="pathway">
    <text evidence="4">Protein modification; protein ubiquitination.</text>
</comment>
<keyword evidence="22" id="KW-0539">Nucleus</keyword>
<dbReference type="InterPro" id="IPR006642">
    <property type="entry name" value="Rad18_UBZ4"/>
</dbReference>
<dbReference type="InterPro" id="IPR017452">
    <property type="entry name" value="GPCR_Rhodpsn_7TM"/>
</dbReference>
<feature type="non-terminal residue" evidence="29">
    <location>
        <position position="838"/>
    </location>
</feature>
<evidence type="ECO:0000256" key="25">
    <source>
        <dbReference type="SAM" id="MobiDB-lite"/>
    </source>
</evidence>
<name>A0A9D4AQP9_9SAUR</name>
<dbReference type="Pfam" id="PF02037">
    <property type="entry name" value="SAP"/>
    <property type="match status" value="1"/>
</dbReference>
<dbReference type="GO" id="GO:0005000">
    <property type="term" value="F:vasopressin receptor activity"/>
    <property type="evidence" value="ECO:0007669"/>
    <property type="project" value="InterPro"/>
</dbReference>
<evidence type="ECO:0000256" key="20">
    <source>
        <dbReference type="ARBA" id="ARBA00023204"/>
    </source>
</evidence>
<evidence type="ECO:0000259" key="28">
    <source>
        <dbReference type="PROSITE" id="PS51908"/>
    </source>
</evidence>
<keyword evidence="6" id="KW-1003">Cell membrane</keyword>
<dbReference type="GO" id="GO:0005886">
    <property type="term" value="C:plasma membrane"/>
    <property type="evidence" value="ECO:0007669"/>
    <property type="project" value="UniProtKB-SubCell"/>
</dbReference>
<feature type="transmembrane region" description="Helical" evidence="24">
    <location>
        <begin position="729"/>
        <end position="752"/>
    </location>
</feature>
<dbReference type="GO" id="GO:0061630">
    <property type="term" value="F:ubiquitin protein ligase activity"/>
    <property type="evidence" value="ECO:0007669"/>
    <property type="project" value="UniProtKB-EC"/>
</dbReference>
<proteinExistence type="inferred from homology"/>
<dbReference type="FunFam" id="3.30.160.60:FF:000331">
    <property type="entry name" value="E3 ubiquitin-protein ligase RAD18"/>
    <property type="match status" value="1"/>
</dbReference>
<dbReference type="InterPro" id="IPR001817">
    <property type="entry name" value="Vasoprsn_rcpt"/>
</dbReference>
<accession>A0A9D4AQP9</accession>
<evidence type="ECO:0000256" key="8">
    <source>
        <dbReference type="ARBA" id="ARBA00022692"/>
    </source>
</evidence>
<dbReference type="GO" id="GO:0097505">
    <property type="term" value="C:Rad6-Rad18 complex"/>
    <property type="evidence" value="ECO:0007669"/>
    <property type="project" value="TreeGrafter"/>
</dbReference>
<feature type="transmembrane region" description="Helical" evidence="24">
    <location>
        <begin position="572"/>
        <end position="593"/>
    </location>
</feature>
<evidence type="ECO:0000256" key="10">
    <source>
        <dbReference type="ARBA" id="ARBA00022763"/>
    </source>
</evidence>
<feature type="region of interest" description="Disordered" evidence="25">
    <location>
        <begin position="322"/>
        <end position="406"/>
    </location>
</feature>
<dbReference type="Gene3D" id="1.20.1070.10">
    <property type="entry name" value="Rhodopsin 7-helix transmembrane proteins"/>
    <property type="match status" value="1"/>
</dbReference>
<keyword evidence="8 24" id="KW-0812">Transmembrane</keyword>
<dbReference type="Proteomes" id="UP000827986">
    <property type="component" value="Unassembled WGS sequence"/>
</dbReference>
<dbReference type="PROSITE" id="PS51908">
    <property type="entry name" value="ZF_UBZ4"/>
    <property type="match status" value="1"/>
</dbReference>
<evidence type="ECO:0000256" key="6">
    <source>
        <dbReference type="ARBA" id="ARBA00022475"/>
    </source>
</evidence>
<dbReference type="SUPFAM" id="SSF81321">
    <property type="entry name" value="Family A G protein-coupled receptor-like"/>
    <property type="match status" value="1"/>
</dbReference>
<evidence type="ECO:0000256" key="3">
    <source>
        <dbReference type="ARBA" id="ARBA00004651"/>
    </source>
</evidence>
<dbReference type="PROSITE" id="PS50800">
    <property type="entry name" value="SAP"/>
    <property type="match status" value="1"/>
</dbReference>
<comment type="caution">
    <text evidence="29">The sequence shown here is derived from an EMBL/GenBank/DDBJ whole genome shotgun (WGS) entry which is preliminary data.</text>
</comment>
<evidence type="ECO:0000256" key="21">
    <source>
        <dbReference type="ARBA" id="ARBA00023224"/>
    </source>
</evidence>
<comment type="caution">
    <text evidence="24">Lacks conserved residue(s) required for the propagation of feature annotation.</text>
</comment>
<evidence type="ECO:0000256" key="12">
    <source>
        <dbReference type="ARBA" id="ARBA00022786"/>
    </source>
</evidence>
<dbReference type="InterPro" id="IPR002062">
    <property type="entry name" value="Oxytocn_rcpt"/>
</dbReference>
<evidence type="ECO:0000256" key="15">
    <source>
        <dbReference type="ARBA" id="ARBA00023040"/>
    </source>
</evidence>
<evidence type="ECO:0000256" key="5">
    <source>
        <dbReference type="ARBA" id="ARBA00012483"/>
    </source>
</evidence>
<comment type="subcellular location">
    <subcellularLocation>
        <location evidence="3 24">Cell membrane</location>
        <topology evidence="3 24">Multi-pass membrane protein</topology>
    </subcellularLocation>
    <subcellularLocation>
        <location evidence="2">Nucleus</location>
    </subcellularLocation>
</comment>
<evidence type="ECO:0000256" key="14">
    <source>
        <dbReference type="ARBA" id="ARBA00022989"/>
    </source>
</evidence>
<evidence type="ECO:0000256" key="1">
    <source>
        <dbReference type="ARBA" id="ARBA00000900"/>
    </source>
</evidence>
<keyword evidence="10 23" id="KW-0227">DNA damage</keyword>
<dbReference type="GO" id="GO:0006513">
    <property type="term" value="P:protein monoubiquitination"/>
    <property type="evidence" value="ECO:0007669"/>
    <property type="project" value="InterPro"/>
</dbReference>